<proteinExistence type="predicted"/>
<dbReference type="EMBL" id="SIHI01000017">
    <property type="protein sequence ID" value="TWT49855.1"/>
    <property type="molecule type" value="Genomic_DNA"/>
</dbReference>
<dbReference type="RefSeq" id="WP_146511237.1">
    <property type="nucleotide sequence ID" value="NZ_SIHI01000017.1"/>
</dbReference>
<evidence type="ECO:0000313" key="1">
    <source>
        <dbReference type="EMBL" id="TWT49855.1"/>
    </source>
</evidence>
<comment type="caution">
    <text evidence="1">The sequence shown here is derived from an EMBL/GenBank/DDBJ whole genome shotgun (WGS) entry which is preliminary data.</text>
</comment>
<reference evidence="1 2" key="1">
    <citation type="submission" date="2019-02" db="EMBL/GenBank/DDBJ databases">
        <title>Deep-cultivation of Planctomycetes and their phenomic and genomic characterization uncovers novel biology.</title>
        <authorList>
            <person name="Wiegand S."/>
            <person name="Jogler M."/>
            <person name="Boedeker C."/>
            <person name="Pinto D."/>
            <person name="Vollmers J."/>
            <person name="Rivas-Marin E."/>
            <person name="Kohn T."/>
            <person name="Peeters S.H."/>
            <person name="Heuer A."/>
            <person name="Rast P."/>
            <person name="Oberbeckmann S."/>
            <person name="Bunk B."/>
            <person name="Jeske O."/>
            <person name="Meyerdierks A."/>
            <person name="Storesund J.E."/>
            <person name="Kallscheuer N."/>
            <person name="Luecker S."/>
            <person name="Lage O.M."/>
            <person name="Pohl T."/>
            <person name="Merkel B.J."/>
            <person name="Hornburger P."/>
            <person name="Mueller R.-W."/>
            <person name="Bruemmer F."/>
            <person name="Labrenz M."/>
            <person name="Spormann A.M."/>
            <person name="Op Den Camp H."/>
            <person name="Overmann J."/>
            <person name="Amann R."/>
            <person name="Jetten M.S.M."/>
            <person name="Mascher T."/>
            <person name="Medema M.H."/>
            <person name="Devos D.P."/>
            <person name="Kaster A.-K."/>
            <person name="Ovreas L."/>
            <person name="Rohde M."/>
            <person name="Galperin M.Y."/>
            <person name="Jogler C."/>
        </authorList>
    </citation>
    <scope>NUCLEOTIDE SEQUENCE [LARGE SCALE GENOMIC DNA]</scope>
    <source>
        <strain evidence="1 2">KOR42</strain>
    </source>
</reference>
<organism evidence="1 2">
    <name type="scientific">Thalassoglobus neptunius</name>
    <dbReference type="NCBI Taxonomy" id="1938619"/>
    <lineage>
        <taxon>Bacteria</taxon>
        <taxon>Pseudomonadati</taxon>
        <taxon>Planctomycetota</taxon>
        <taxon>Planctomycetia</taxon>
        <taxon>Planctomycetales</taxon>
        <taxon>Planctomycetaceae</taxon>
        <taxon>Thalassoglobus</taxon>
    </lineage>
</organism>
<gene>
    <name evidence="1" type="ORF">KOR42_38070</name>
</gene>
<evidence type="ECO:0000313" key="2">
    <source>
        <dbReference type="Proteomes" id="UP000317243"/>
    </source>
</evidence>
<dbReference type="OrthoDB" id="8772062at2"/>
<name>A0A5C5WID4_9PLAN</name>
<accession>A0A5C5WID4</accession>
<sequence length="280" mass="31516">MRSFQVLNLVALVPLMGVVLFVGVVFAEDETVEGWVPPDDPKPQQILQEARDDFGAGRYPEALAKHVWFHRHVLEYVPSLRGVRLSFALSYWAELAKEFPPALEALKAERDQVAERVVSGQKSFSAFQELAALNNSLVSPDETVKVFQRLHFKNPEFASEVFSVAKPYLIANKQFPLLVHYLPPDEESLRIENTYRTGMARAEKREETQSKALLKQFYRKAMTSDAALLVAVLKLSNQTEQAELIAERFLSLSDAPEHQTAITSALDGEFPEPFPAVNSE</sequence>
<dbReference type="Proteomes" id="UP000317243">
    <property type="component" value="Unassembled WGS sequence"/>
</dbReference>
<dbReference type="AlphaFoldDB" id="A0A5C5WID4"/>
<protein>
    <submittedName>
        <fullName evidence="1">Uncharacterized protein</fullName>
    </submittedName>
</protein>
<keyword evidence="2" id="KW-1185">Reference proteome</keyword>